<dbReference type="GO" id="GO:0005634">
    <property type="term" value="C:nucleus"/>
    <property type="evidence" value="ECO:0007669"/>
    <property type="project" value="TreeGrafter"/>
</dbReference>
<dbReference type="GO" id="GO:0005737">
    <property type="term" value="C:cytoplasm"/>
    <property type="evidence" value="ECO:0007669"/>
    <property type="project" value="TreeGrafter"/>
</dbReference>
<dbReference type="Proteomes" id="UP000504606">
    <property type="component" value="Unplaced"/>
</dbReference>
<dbReference type="GO" id="GO:0052717">
    <property type="term" value="F:tRNA-specific adenosine-34 deaminase activity"/>
    <property type="evidence" value="ECO:0007669"/>
    <property type="project" value="UniProtKB-EC"/>
</dbReference>
<keyword evidence="4" id="KW-1185">Reference proteome</keyword>
<dbReference type="RefSeq" id="XP_026285060.1">
    <property type="nucleotide sequence ID" value="XM_026429275.2"/>
</dbReference>
<proteinExistence type="predicted"/>
<dbReference type="Gene3D" id="3.40.140.10">
    <property type="entry name" value="Cytidine Deaminase, domain 2"/>
    <property type="match status" value="1"/>
</dbReference>
<dbReference type="Pfam" id="PF00383">
    <property type="entry name" value="dCMP_cyt_deam_1"/>
    <property type="match status" value="1"/>
</dbReference>
<sequence length="209" mass="22577">MEPTSSVSEHEGKDSGSASASSAYTPQELIPVVGEEVNAEEGMDVAMKLARQALAVGEVPVGCVFVYQSKIIAIGRNTVNETRNATRHAEINCIDDVLKWCKENNMESSSVFGATEVFVTVEPCIMCAGALHKLHLKQITYGCHNDRFGGCGTVLDTGLLADDPCKIVRGVRAEEAMQLLKDFYKGTNPNAPVPNVKKKTGRKTENESD</sequence>
<dbReference type="InterPro" id="IPR002125">
    <property type="entry name" value="CMP_dCMP_dom"/>
</dbReference>
<accession>A0A6J1T0D3</accession>
<dbReference type="SUPFAM" id="SSF53927">
    <property type="entry name" value="Cytidine deaminase-like"/>
    <property type="match status" value="1"/>
</dbReference>
<evidence type="ECO:0000259" key="3">
    <source>
        <dbReference type="PROSITE" id="PS51747"/>
    </source>
</evidence>
<keyword evidence="1" id="KW-0378">Hydrolase</keyword>
<evidence type="ECO:0000256" key="2">
    <source>
        <dbReference type="SAM" id="MobiDB-lite"/>
    </source>
</evidence>
<gene>
    <name evidence="5" type="primary">LOC113211036</name>
</gene>
<reference evidence="5" key="1">
    <citation type="submission" date="2025-08" db="UniProtKB">
        <authorList>
            <consortium name="RefSeq"/>
        </authorList>
    </citation>
    <scope>IDENTIFICATION</scope>
    <source>
        <tissue evidence="5">Whole organism</tissue>
    </source>
</reference>
<dbReference type="CDD" id="cd01285">
    <property type="entry name" value="nucleoside_deaminase"/>
    <property type="match status" value="1"/>
</dbReference>
<dbReference type="AlphaFoldDB" id="A0A6J1T0D3"/>
<name>A0A6J1T0D3_FRAOC</name>
<dbReference type="PANTHER" id="PTHR11079:SF149">
    <property type="entry name" value="TRNA-SPECIFIC ADENOSINE DEAMINASE 2"/>
    <property type="match status" value="1"/>
</dbReference>
<feature type="domain" description="CMP/dCMP-type deaminase" evidence="3">
    <location>
        <begin position="37"/>
        <end position="162"/>
    </location>
</feature>
<organism evidence="4 5">
    <name type="scientific">Frankliniella occidentalis</name>
    <name type="common">Western flower thrips</name>
    <name type="synonym">Euthrips occidentalis</name>
    <dbReference type="NCBI Taxonomy" id="133901"/>
    <lineage>
        <taxon>Eukaryota</taxon>
        <taxon>Metazoa</taxon>
        <taxon>Ecdysozoa</taxon>
        <taxon>Arthropoda</taxon>
        <taxon>Hexapoda</taxon>
        <taxon>Insecta</taxon>
        <taxon>Pterygota</taxon>
        <taxon>Neoptera</taxon>
        <taxon>Paraneoptera</taxon>
        <taxon>Thysanoptera</taxon>
        <taxon>Terebrantia</taxon>
        <taxon>Thripoidea</taxon>
        <taxon>Thripidae</taxon>
        <taxon>Frankliniella</taxon>
    </lineage>
</organism>
<dbReference type="GO" id="GO:0002100">
    <property type="term" value="P:tRNA wobble adenosine to inosine editing"/>
    <property type="evidence" value="ECO:0007669"/>
    <property type="project" value="InterPro"/>
</dbReference>
<dbReference type="GO" id="GO:0046872">
    <property type="term" value="F:metal ion binding"/>
    <property type="evidence" value="ECO:0007669"/>
    <property type="project" value="UniProtKB-KW"/>
</dbReference>
<dbReference type="InterPro" id="IPR016193">
    <property type="entry name" value="Cytidine_deaminase-like"/>
</dbReference>
<protein>
    <submittedName>
        <fullName evidence="5">tRNA-specific adenosine deaminase 2-like isoform X2</fullName>
    </submittedName>
</protein>
<dbReference type="GeneID" id="113211036"/>
<feature type="region of interest" description="Disordered" evidence="2">
    <location>
        <begin position="1"/>
        <end position="23"/>
    </location>
</feature>
<evidence type="ECO:0000256" key="1">
    <source>
        <dbReference type="ARBA" id="ARBA00022801"/>
    </source>
</evidence>
<evidence type="ECO:0000313" key="4">
    <source>
        <dbReference type="Proteomes" id="UP000504606"/>
    </source>
</evidence>
<dbReference type="PROSITE" id="PS51747">
    <property type="entry name" value="CYT_DCMP_DEAMINASES_2"/>
    <property type="match status" value="1"/>
</dbReference>
<evidence type="ECO:0000313" key="5">
    <source>
        <dbReference type="RefSeq" id="XP_026285060.1"/>
    </source>
</evidence>
<feature type="region of interest" description="Disordered" evidence="2">
    <location>
        <begin position="187"/>
        <end position="209"/>
    </location>
</feature>
<dbReference type="PANTHER" id="PTHR11079">
    <property type="entry name" value="CYTOSINE DEAMINASE FAMILY MEMBER"/>
    <property type="match status" value="1"/>
</dbReference>